<dbReference type="InterPro" id="IPR007761">
    <property type="entry name" value="MtlR-like"/>
</dbReference>
<dbReference type="Gene3D" id="1.20.120.330">
    <property type="entry name" value="Nucleotidyltransferases domain 2"/>
    <property type="match status" value="1"/>
</dbReference>
<organism evidence="1 2">
    <name type="scientific">Lysobacter niastensis</name>
    <dbReference type="NCBI Taxonomy" id="380629"/>
    <lineage>
        <taxon>Bacteria</taxon>
        <taxon>Pseudomonadati</taxon>
        <taxon>Pseudomonadota</taxon>
        <taxon>Gammaproteobacteria</taxon>
        <taxon>Lysobacterales</taxon>
        <taxon>Lysobacteraceae</taxon>
        <taxon>Lysobacter</taxon>
    </lineage>
</organism>
<dbReference type="Proteomes" id="UP001251524">
    <property type="component" value="Unassembled WGS sequence"/>
</dbReference>
<dbReference type="PANTHER" id="PTHR37941:SF1">
    <property type="entry name" value="FUMARASE E-RELATED"/>
    <property type="match status" value="1"/>
</dbReference>
<evidence type="ECO:0000313" key="2">
    <source>
        <dbReference type="Proteomes" id="UP001251524"/>
    </source>
</evidence>
<accession>A0ABU1WDV2</accession>
<dbReference type="EMBL" id="JAVDVY010000003">
    <property type="protein sequence ID" value="MDR7135727.1"/>
    <property type="molecule type" value="Genomic_DNA"/>
</dbReference>
<dbReference type="RefSeq" id="WP_310063681.1">
    <property type="nucleotide sequence ID" value="NZ_JAVDVY010000003.1"/>
</dbReference>
<dbReference type="SUPFAM" id="SSF158668">
    <property type="entry name" value="MtlR-like"/>
    <property type="match status" value="1"/>
</dbReference>
<dbReference type="PANTHER" id="PTHR37941">
    <property type="entry name" value="FUMARASE E-RELATED"/>
    <property type="match status" value="1"/>
</dbReference>
<dbReference type="InterPro" id="IPR038026">
    <property type="entry name" value="MtlR-like_sf"/>
</dbReference>
<reference evidence="1 2" key="1">
    <citation type="submission" date="2023-07" db="EMBL/GenBank/DDBJ databases">
        <title>Sorghum-associated microbial communities from plants grown in Nebraska, USA.</title>
        <authorList>
            <person name="Schachtman D."/>
        </authorList>
    </citation>
    <scope>NUCLEOTIDE SEQUENCE [LARGE SCALE GENOMIC DNA]</scope>
    <source>
        <strain evidence="1 2">BE198</strain>
    </source>
</reference>
<sequence>MSEASFNEEWQKRIKLIGDELKSESDRTAAIVGAAWVEDEITQSLKSYFDASDETWNQLFSSSQGGALSSFGAKIKLVHLLKMVDNQAKKDLVEISRIRNEFAHHISDRNSRTEKLTFSSDVVRKMCDKLTCNVPAGPMPPRTAFTVACAKLGADFHMLRVVGVKVADAGTVRADTRPQHPATQPASSSG</sequence>
<evidence type="ECO:0000313" key="1">
    <source>
        <dbReference type="EMBL" id="MDR7135727.1"/>
    </source>
</evidence>
<gene>
    <name evidence="1" type="ORF">J2X06_002945</name>
</gene>
<protein>
    <recommendedName>
        <fullName evidence="3">Mannitol operon repressor</fullName>
    </recommendedName>
</protein>
<name>A0ABU1WDV2_9GAMM</name>
<proteinExistence type="predicted"/>
<comment type="caution">
    <text evidence="1">The sequence shown here is derived from an EMBL/GenBank/DDBJ whole genome shotgun (WGS) entry which is preliminary data.</text>
</comment>
<evidence type="ECO:0008006" key="3">
    <source>
        <dbReference type="Google" id="ProtNLM"/>
    </source>
</evidence>
<keyword evidence="2" id="KW-1185">Reference proteome</keyword>